<evidence type="ECO:0000256" key="1">
    <source>
        <dbReference type="SAM" id="MobiDB-lite"/>
    </source>
</evidence>
<feature type="region of interest" description="Disordered" evidence="1">
    <location>
        <begin position="25"/>
        <end position="45"/>
    </location>
</feature>
<dbReference type="Proteomes" id="UP000319728">
    <property type="component" value="Unassembled WGS sequence"/>
</dbReference>
<reference evidence="2 3" key="1">
    <citation type="submission" date="2019-07" db="EMBL/GenBank/DDBJ databases">
        <title>R&amp;d 2014.</title>
        <authorList>
            <person name="Klenk H.-P."/>
        </authorList>
    </citation>
    <scope>NUCLEOTIDE SEQUENCE [LARGE SCALE GENOMIC DNA]</scope>
    <source>
        <strain evidence="2 3">DSM 43912</strain>
    </source>
</reference>
<proteinExistence type="predicted"/>
<evidence type="ECO:0000313" key="2">
    <source>
        <dbReference type="EMBL" id="TWJ26627.1"/>
    </source>
</evidence>
<evidence type="ECO:0000313" key="3">
    <source>
        <dbReference type="Proteomes" id="UP000319728"/>
    </source>
</evidence>
<gene>
    <name evidence="2" type="ORF">JD81_00087</name>
</gene>
<organism evidence="2 3">
    <name type="scientific">Micromonospora sagamiensis</name>
    <dbReference type="NCBI Taxonomy" id="47875"/>
    <lineage>
        <taxon>Bacteria</taxon>
        <taxon>Bacillati</taxon>
        <taxon>Actinomycetota</taxon>
        <taxon>Actinomycetes</taxon>
        <taxon>Micromonosporales</taxon>
        <taxon>Micromonosporaceae</taxon>
        <taxon>Micromonospora</taxon>
    </lineage>
</organism>
<dbReference type="AlphaFoldDB" id="A0A562W9I4"/>
<keyword evidence="3" id="KW-1185">Reference proteome</keyword>
<sequence>MMRLGPVGWLVGRGAAGLIDSDCGMPRTSSSAVPAGNERLDAIEE</sequence>
<dbReference type="EMBL" id="VLLP01000001">
    <property type="protein sequence ID" value="TWJ26627.1"/>
    <property type="molecule type" value="Genomic_DNA"/>
</dbReference>
<name>A0A562W9I4_9ACTN</name>
<comment type="caution">
    <text evidence="2">The sequence shown here is derived from an EMBL/GenBank/DDBJ whole genome shotgun (WGS) entry which is preliminary data.</text>
</comment>
<protein>
    <submittedName>
        <fullName evidence="2">Uncharacterized protein</fullName>
    </submittedName>
</protein>
<accession>A0A562W9I4</accession>